<sequence length="276" mass="31426">MAQSKINTVYFWRERCQQLQARIAEQVQEIKEKTQQLEDADNHARFIERERKALKQELKDIKLEMETEQNKTSALARIGADIRIRFLEKAKTKVVGLNPANLDAKFIQRGNDAAHRAYGAVDAALLTGNFLEDEEKARLKAVFPLIYDGLAPQNYSKMPARMLQAIDYQGSVVSLYAQNNGSMIKDKQAAADSMNFIKDKYLELEDDVFEEDEGVAHHLKRLREFADLIITKARRYDASSATPSTTYGPPQTLTPLDKPVIAPKFYHGRRPPRGNK</sequence>
<keyword evidence="1" id="KW-0175">Coiled coil</keyword>
<feature type="coiled-coil region" evidence="1">
    <location>
        <begin position="16"/>
        <end position="71"/>
    </location>
</feature>
<evidence type="ECO:0000256" key="2">
    <source>
        <dbReference type="SAM" id="MobiDB-lite"/>
    </source>
</evidence>
<gene>
    <name evidence="3" type="ORF">SCLTRI_LOCUS10399</name>
</gene>
<dbReference type="EMBL" id="CAJHIA010000037">
    <property type="protein sequence ID" value="CAD6456181.1"/>
    <property type="molecule type" value="Genomic_DNA"/>
</dbReference>
<reference evidence="3" key="1">
    <citation type="submission" date="2020-10" db="EMBL/GenBank/DDBJ databases">
        <authorList>
            <person name="Kusch S."/>
        </authorList>
    </citation>
    <scope>NUCLEOTIDE SEQUENCE</scope>
    <source>
        <strain evidence="3">SwB9</strain>
    </source>
</reference>
<dbReference type="Proteomes" id="UP000624404">
    <property type="component" value="Unassembled WGS sequence"/>
</dbReference>
<dbReference type="AlphaFoldDB" id="A0A8H2W3Z5"/>
<proteinExistence type="predicted"/>
<evidence type="ECO:0000313" key="4">
    <source>
        <dbReference type="Proteomes" id="UP000624404"/>
    </source>
</evidence>
<feature type="region of interest" description="Disordered" evidence="2">
    <location>
        <begin position="239"/>
        <end position="276"/>
    </location>
</feature>
<dbReference type="OrthoDB" id="3499464at2759"/>
<keyword evidence="4" id="KW-1185">Reference proteome</keyword>
<evidence type="ECO:0000256" key="1">
    <source>
        <dbReference type="SAM" id="Coils"/>
    </source>
</evidence>
<accession>A0A8H2W3Z5</accession>
<protein>
    <submittedName>
        <fullName evidence="3">34c1283d-85dc-4daa-8989-4bf4a86e14a6-CDS</fullName>
    </submittedName>
</protein>
<evidence type="ECO:0000313" key="3">
    <source>
        <dbReference type="EMBL" id="CAD6456181.1"/>
    </source>
</evidence>
<feature type="compositionally biased region" description="Basic residues" evidence="2">
    <location>
        <begin position="266"/>
        <end position="276"/>
    </location>
</feature>
<feature type="compositionally biased region" description="Polar residues" evidence="2">
    <location>
        <begin position="239"/>
        <end position="254"/>
    </location>
</feature>
<name>A0A8H2W3Z5_9HELO</name>
<organism evidence="3 4">
    <name type="scientific">Sclerotinia trifoliorum</name>
    <dbReference type="NCBI Taxonomy" id="28548"/>
    <lineage>
        <taxon>Eukaryota</taxon>
        <taxon>Fungi</taxon>
        <taxon>Dikarya</taxon>
        <taxon>Ascomycota</taxon>
        <taxon>Pezizomycotina</taxon>
        <taxon>Leotiomycetes</taxon>
        <taxon>Helotiales</taxon>
        <taxon>Sclerotiniaceae</taxon>
        <taxon>Sclerotinia</taxon>
    </lineage>
</organism>
<comment type="caution">
    <text evidence="3">The sequence shown here is derived from an EMBL/GenBank/DDBJ whole genome shotgun (WGS) entry which is preliminary data.</text>
</comment>